<evidence type="ECO:0000256" key="4">
    <source>
        <dbReference type="ARBA" id="ARBA00023002"/>
    </source>
</evidence>
<dbReference type="Gene3D" id="3.50.50.60">
    <property type="entry name" value="FAD/NAD(P)-binding domain"/>
    <property type="match status" value="1"/>
</dbReference>
<dbReference type="SUPFAM" id="SSF51905">
    <property type="entry name" value="FAD/NAD(P)-binding domain"/>
    <property type="match status" value="1"/>
</dbReference>
<dbReference type="InterPro" id="IPR036188">
    <property type="entry name" value="FAD/NAD-bd_sf"/>
</dbReference>
<dbReference type="SUPFAM" id="SSF54373">
    <property type="entry name" value="FAD-linked reductases, C-terminal domain"/>
    <property type="match status" value="1"/>
</dbReference>
<dbReference type="EMBL" id="JACHBK010000015">
    <property type="protein sequence ID" value="MBB5538783.1"/>
    <property type="molecule type" value="Genomic_DNA"/>
</dbReference>
<keyword evidence="2" id="KW-0285">Flavoprotein</keyword>
<dbReference type="GO" id="GO:0008115">
    <property type="term" value="F:sarcosine oxidase activity"/>
    <property type="evidence" value="ECO:0007669"/>
    <property type="project" value="UniProtKB-EC"/>
</dbReference>
<keyword evidence="4 7" id="KW-0560">Oxidoreductase</keyword>
<dbReference type="InterPro" id="IPR045170">
    <property type="entry name" value="MTOX"/>
</dbReference>
<comment type="caution">
    <text evidence="7">The sequence shown here is derived from an EMBL/GenBank/DDBJ whole genome shotgun (WGS) entry which is preliminary data.</text>
</comment>
<gene>
    <name evidence="7" type="ORF">GGD55_005523</name>
</gene>
<dbReference type="PANTHER" id="PTHR10961:SF7">
    <property type="entry name" value="FAD DEPENDENT OXIDOREDUCTASE DOMAIN-CONTAINING PROTEIN"/>
    <property type="match status" value="1"/>
</dbReference>
<dbReference type="PANTHER" id="PTHR10961">
    <property type="entry name" value="PEROXISOMAL SARCOSINE OXIDASE"/>
    <property type="match status" value="1"/>
</dbReference>
<keyword evidence="5" id="KW-0732">Signal</keyword>
<keyword evidence="3" id="KW-0274">FAD</keyword>
<feature type="chain" id="PRO_5031235125" evidence="5">
    <location>
        <begin position="22"/>
        <end position="381"/>
    </location>
</feature>
<sequence>MTAKQMTVAVLGLGAMGSAAAATLARRGCKVIGFEQFWRAHNQGSSHGDTRAIRKAYVREEQYAPLVLEAYDLWMRLERDTGADLLREIGGLVVAPANGQTLDRSVATATKYGIPYEVLGPSEVTKRWPTMHPPAGTSTFYERSQSIMPPEKTVATHIELAVRHGADLHFNTPVSSWTHTQQGVELKVGDQIIAADKLIIAGGAWSEGLFADLFPVKCERLFQVWVKPDTDTAAFSVTHHPRWVLENSDGRTAYAFPILEGQDSIKMAFTAGAASDTENLERAALPGEVETLVSFMSELVPSIRGKGASQVAACFSGKAADDNFIIGPHPMCSNVIVASGFGSHGFKFVPVIGEILADLALDGTTNRDISLFDPSRFARQP</sequence>
<evidence type="ECO:0000256" key="1">
    <source>
        <dbReference type="ARBA" id="ARBA00001974"/>
    </source>
</evidence>
<proteinExistence type="predicted"/>
<evidence type="ECO:0000256" key="3">
    <source>
        <dbReference type="ARBA" id="ARBA00022827"/>
    </source>
</evidence>
<dbReference type="Gene3D" id="3.30.9.10">
    <property type="entry name" value="D-Amino Acid Oxidase, subunit A, domain 2"/>
    <property type="match status" value="1"/>
</dbReference>
<dbReference type="GO" id="GO:0050660">
    <property type="term" value="F:flavin adenine dinucleotide binding"/>
    <property type="evidence" value="ECO:0007669"/>
    <property type="project" value="InterPro"/>
</dbReference>
<dbReference type="AlphaFoldDB" id="A0A7W8UGI0"/>
<reference evidence="7 8" key="1">
    <citation type="submission" date="2020-08" db="EMBL/GenBank/DDBJ databases">
        <title>Genomic Encyclopedia of Type Strains, Phase IV (KMG-V): Genome sequencing to study the core and pangenomes of soil and plant-associated prokaryotes.</title>
        <authorList>
            <person name="Whitman W."/>
        </authorList>
    </citation>
    <scope>NUCLEOTIDE SEQUENCE [LARGE SCALE GENOMIC DNA]</scope>
    <source>
        <strain evidence="7 8">SEMIA 4084</strain>
    </source>
</reference>
<evidence type="ECO:0000256" key="5">
    <source>
        <dbReference type="SAM" id="SignalP"/>
    </source>
</evidence>
<evidence type="ECO:0000313" key="7">
    <source>
        <dbReference type="EMBL" id="MBB5538783.1"/>
    </source>
</evidence>
<dbReference type="Pfam" id="PF01266">
    <property type="entry name" value="DAO"/>
    <property type="match status" value="1"/>
</dbReference>
<evidence type="ECO:0000259" key="6">
    <source>
        <dbReference type="Pfam" id="PF01266"/>
    </source>
</evidence>
<keyword evidence="8" id="KW-1185">Reference proteome</keyword>
<comment type="cofactor">
    <cofactor evidence="1">
        <name>FAD</name>
        <dbReference type="ChEBI" id="CHEBI:57692"/>
    </cofactor>
</comment>
<name>A0A7W8UGI0_9HYPH</name>
<accession>A0A7W8UGI0</accession>
<dbReference type="InterPro" id="IPR006076">
    <property type="entry name" value="FAD-dep_OxRdtase"/>
</dbReference>
<feature type="domain" description="FAD dependent oxidoreductase" evidence="6">
    <location>
        <begin position="8"/>
        <end position="359"/>
    </location>
</feature>
<evidence type="ECO:0000313" key="8">
    <source>
        <dbReference type="Proteomes" id="UP000585507"/>
    </source>
</evidence>
<feature type="signal peptide" evidence="5">
    <location>
        <begin position="1"/>
        <end position="21"/>
    </location>
</feature>
<dbReference type="NCBIfam" id="NF008425">
    <property type="entry name" value="PRK11259.1"/>
    <property type="match status" value="1"/>
</dbReference>
<dbReference type="EC" id="1.5.3.1" evidence="7"/>
<dbReference type="RefSeq" id="WP_018325610.1">
    <property type="nucleotide sequence ID" value="NZ_JACHBK010000015.1"/>
</dbReference>
<dbReference type="Proteomes" id="UP000585507">
    <property type="component" value="Unassembled WGS sequence"/>
</dbReference>
<protein>
    <submittedName>
        <fullName evidence="7">Sarcosine oxidase</fullName>
        <ecNumber evidence="7">1.5.3.1</ecNumber>
    </submittedName>
</protein>
<organism evidence="7 8">
    <name type="scientific">Rhizobium giardinii</name>
    <dbReference type="NCBI Taxonomy" id="56731"/>
    <lineage>
        <taxon>Bacteria</taxon>
        <taxon>Pseudomonadati</taxon>
        <taxon>Pseudomonadota</taxon>
        <taxon>Alphaproteobacteria</taxon>
        <taxon>Hyphomicrobiales</taxon>
        <taxon>Rhizobiaceae</taxon>
        <taxon>Rhizobium/Agrobacterium group</taxon>
        <taxon>Rhizobium</taxon>
    </lineage>
</organism>
<evidence type="ECO:0000256" key="2">
    <source>
        <dbReference type="ARBA" id="ARBA00022630"/>
    </source>
</evidence>